<accession>A0A6A7N8H0</accession>
<evidence type="ECO:0000313" key="3">
    <source>
        <dbReference type="Proteomes" id="UP000440498"/>
    </source>
</evidence>
<keyword evidence="3" id="KW-1185">Reference proteome</keyword>
<organism evidence="2 3">
    <name type="scientific">Rugamonas aquatica</name>
    <dbReference type="NCBI Taxonomy" id="2743357"/>
    <lineage>
        <taxon>Bacteria</taxon>
        <taxon>Pseudomonadati</taxon>
        <taxon>Pseudomonadota</taxon>
        <taxon>Betaproteobacteria</taxon>
        <taxon>Burkholderiales</taxon>
        <taxon>Oxalobacteraceae</taxon>
        <taxon>Telluria group</taxon>
        <taxon>Rugamonas</taxon>
    </lineage>
</organism>
<keyword evidence="1" id="KW-0472">Membrane</keyword>
<proteinExistence type="predicted"/>
<dbReference type="AlphaFoldDB" id="A0A6A7N8H0"/>
<sequence length="66" mass="7329">MKDGLLLLITGLLCAGGAALFFRLFGNEAFNVIILVTLVSVLIDNGRLRRRLREMGAKPEGKRTWL</sequence>
<comment type="caution">
    <text evidence="2">The sequence shown here is derived from an EMBL/GenBank/DDBJ whole genome shotgun (WGS) entry which is preliminary data.</text>
</comment>
<name>A0A6A7N8H0_9BURK</name>
<evidence type="ECO:0000256" key="1">
    <source>
        <dbReference type="SAM" id="Phobius"/>
    </source>
</evidence>
<protein>
    <submittedName>
        <fullName evidence="2">Uncharacterized protein</fullName>
    </submittedName>
</protein>
<dbReference type="EMBL" id="WHUG01000012">
    <property type="protein sequence ID" value="MQA41353.1"/>
    <property type="molecule type" value="Genomic_DNA"/>
</dbReference>
<feature type="transmembrane region" description="Helical" evidence="1">
    <location>
        <begin position="29"/>
        <end position="48"/>
    </location>
</feature>
<gene>
    <name evidence="2" type="ORF">GEV02_24720</name>
</gene>
<dbReference type="Proteomes" id="UP000440498">
    <property type="component" value="Unassembled WGS sequence"/>
</dbReference>
<reference evidence="2 3" key="1">
    <citation type="submission" date="2019-10" db="EMBL/GenBank/DDBJ databases">
        <title>Two novel species isolated from a subtropical stream in China.</title>
        <authorList>
            <person name="Lu H."/>
        </authorList>
    </citation>
    <scope>NUCLEOTIDE SEQUENCE [LARGE SCALE GENOMIC DNA]</scope>
    <source>
        <strain evidence="2 3">FT29W</strain>
    </source>
</reference>
<keyword evidence="1" id="KW-0812">Transmembrane</keyword>
<dbReference type="RefSeq" id="WP_152840594.1">
    <property type="nucleotide sequence ID" value="NZ_WHUG01000012.1"/>
</dbReference>
<evidence type="ECO:0000313" key="2">
    <source>
        <dbReference type="EMBL" id="MQA41353.1"/>
    </source>
</evidence>
<keyword evidence="1" id="KW-1133">Transmembrane helix</keyword>